<evidence type="ECO:0000256" key="1">
    <source>
        <dbReference type="ARBA" id="ARBA00004123"/>
    </source>
</evidence>
<dbReference type="GO" id="GO:0006355">
    <property type="term" value="P:regulation of DNA-templated transcription"/>
    <property type="evidence" value="ECO:0007669"/>
    <property type="project" value="InterPro"/>
</dbReference>
<keyword evidence="10" id="KW-0325">Glycoprotein</keyword>
<evidence type="ECO:0000313" key="12">
    <source>
        <dbReference type="EMBL" id="KAA0201329.1"/>
    </source>
</evidence>
<evidence type="ECO:0000256" key="10">
    <source>
        <dbReference type="ARBA" id="ARBA00023180"/>
    </source>
</evidence>
<dbReference type="InterPro" id="IPR009729">
    <property type="entry name" value="Gal-3-0_sulfotransfrase"/>
</dbReference>
<dbReference type="GO" id="GO:0009247">
    <property type="term" value="P:glycolipid biosynthetic process"/>
    <property type="evidence" value="ECO:0007669"/>
    <property type="project" value="InterPro"/>
</dbReference>
<dbReference type="PRINTS" id="PR00027">
    <property type="entry name" value="PAIREDBOX"/>
</dbReference>
<dbReference type="Proteomes" id="UP000711488">
    <property type="component" value="Unassembled WGS sequence"/>
</dbReference>
<evidence type="ECO:0000256" key="5">
    <source>
        <dbReference type="ARBA" id="ARBA00022692"/>
    </source>
</evidence>
<keyword evidence="9" id="KW-0472">Membrane</keyword>
<name>A0A6A0H759_HYAAZ</name>
<dbReference type="GO" id="GO:0001733">
    <property type="term" value="F:galactosylceramide sulfotransferase activity"/>
    <property type="evidence" value="ECO:0007669"/>
    <property type="project" value="InterPro"/>
</dbReference>
<dbReference type="PANTHER" id="PTHR14647:SF87">
    <property type="entry name" value="PUTATIVE-RELATED"/>
    <property type="match status" value="1"/>
</dbReference>
<evidence type="ECO:0000256" key="6">
    <source>
        <dbReference type="ARBA" id="ARBA00022968"/>
    </source>
</evidence>
<dbReference type="AlphaFoldDB" id="A0A6A0H759"/>
<protein>
    <recommendedName>
        <fullName evidence="11">Paired domain-containing protein</fullName>
    </recommendedName>
</protein>
<keyword evidence="8" id="KW-0333">Golgi apparatus</keyword>
<gene>
    <name evidence="12" type="ORF">HAZT_HAZT005999</name>
</gene>
<dbReference type="InterPro" id="IPR001523">
    <property type="entry name" value="Paired_dom"/>
</dbReference>
<organism evidence="12">
    <name type="scientific">Hyalella azteca</name>
    <name type="common">Amphipod</name>
    <dbReference type="NCBI Taxonomy" id="294128"/>
    <lineage>
        <taxon>Eukaryota</taxon>
        <taxon>Metazoa</taxon>
        <taxon>Ecdysozoa</taxon>
        <taxon>Arthropoda</taxon>
        <taxon>Crustacea</taxon>
        <taxon>Multicrustacea</taxon>
        <taxon>Malacostraca</taxon>
        <taxon>Eumalacostraca</taxon>
        <taxon>Peracarida</taxon>
        <taxon>Amphipoda</taxon>
        <taxon>Senticaudata</taxon>
        <taxon>Talitrida</taxon>
        <taxon>Talitroidea</taxon>
        <taxon>Hyalellidae</taxon>
        <taxon>Hyalella</taxon>
    </lineage>
</organism>
<sequence length="312" mass="36102">MKFLTDPQISQYGEVNQLGGVFVNGRPLPDPIRFRIIELANLGIRACDISRQLRMKRIMPNDTIFITIVREPSEQFISLFDYTNMEAFHKMNLTTYVKTVHANDARMSGYIGYNQMTWDLGLPAGQFQNMTAVQELVDEADKLFDLVMVTERMPESLMLLRRLLCCELDDLFVLQVNARKPKTNKEVVLDSSTEKLLRQRLAADYKLYSHFLHKLDDLVALYGEEQMVQDIAEYNSMSLRKQEFCDFKQAIGYQSQSNDQLCEDVTRGEILYLDKLRLSQKKMVIKRMTEANKPIPNHLSLQGGFKIEPLIP</sequence>
<dbReference type="GO" id="GO:0005634">
    <property type="term" value="C:nucleus"/>
    <property type="evidence" value="ECO:0007669"/>
    <property type="project" value="UniProtKB-SubCell"/>
</dbReference>
<keyword evidence="7" id="KW-1133">Transmembrane helix</keyword>
<comment type="caution">
    <text evidence="12">The sequence shown here is derived from an EMBL/GenBank/DDBJ whole genome shotgun (WGS) entry which is preliminary data.</text>
</comment>
<evidence type="ECO:0000256" key="9">
    <source>
        <dbReference type="ARBA" id="ARBA00023136"/>
    </source>
</evidence>
<evidence type="ECO:0000256" key="4">
    <source>
        <dbReference type="ARBA" id="ARBA00022679"/>
    </source>
</evidence>
<reference evidence="12" key="1">
    <citation type="submission" date="2014-08" db="EMBL/GenBank/DDBJ databases">
        <authorList>
            <person name="Murali S."/>
            <person name="Richards S."/>
            <person name="Bandaranaike D."/>
            <person name="Bellair M."/>
            <person name="Blankenburg K."/>
            <person name="Chao H."/>
            <person name="Dinh H."/>
            <person name="Doddapaneni H."/>
            <person name="Dugan-Rocha S."/>
            <person name="Elkadiri S."/>
            <person name="Gnanaolivu R."/>
            <person name="Hughes D."/>
            <person name="Lee S."/>
            <person name="Li M."/>
            <person name="Ming W."/>
            <person name="Munidasa M."/>
            <person name="Muniz J."/>
            <person name="Nguyen L."/>
            <person name="Osuji N."/>
            <person name="Pu L.-L."/>
            <person name="Puazo M."/>
            <person name="Skinner E."/>
            <person name="Qu C."/>
            <person name="Quiroz J."/>
            <person name="Raj R."/>
            <person name="Weissenberger G."/>
            <person name="Xin Y."/>
            <person name="Zou X."/>
            <person name="Han Y."/>
            <person name="Worley K."/>
            <person name="Muzny D."/>
            <person name="Gibbs R."/>
        </authorList>
    </citation>
    <scope>NUCLEOTIDE SEQUENCE</scope>
    <source>
        <strain evidence="12">HAZT.00-mixed</strain>
        <tissue evidence="12">Whole organism</tissue>
    </source>
</reference>
<keyword evidence="4" id="KW-0808">Transferase</keyword>
<feature type="domain" description="Paired" evidence="11">
    <location>
        <begin position="11"/>
        <end position="140"/>
    </location>
</feature>
<dbReference type="GO" id="GO:0003677">
    <property type="term" value="F:DNA binding"/>
    <property type="evidence" value="ECO:0007669"/>
    <property type="project" value="InterPro"/>
</dbReference>
<dbReference type="PANTHER" id="PTHR14647">
    <property type="entry name" value="GALACTOSE-3-O-SULFOTRANSFERASE"/>
    <property type="match status" value="1"/>
</dbReference>
<keyword evidence="6" id="KW-0735">Signal-anchor</keyword>
<evidence type="ECO:0000259" key="11">
    <source>
        <dbReference type="PROSITE" id="PS51057"/>
    </source>
</evidence>
<evidence type="ECO:0000256" key="3">
    <source>
        <dbReference type="ARBA" id="ARBA00008124"/>
    </source>
</evidence>
<keyword evidence="5" id="KW-0812">Transmembrane</keyword>
<evidence type="ECO:0000256" key="2">
    <source>
        <dbReference type="ARBA" id="ARBA00004323"/>
    </source>
</evidence>
<dbReference type="Pfam" id="PF06990">
    <property type="entry name" value="Gal-3-0_sulfotr"/>
    <property type="match status" value="1"/>
</dbReference>
<dbReference type="EMBL" id="JQDR03005628">
    <property type="protein sequence ID" value="KAA0201329.1"/>
    <property type="molecule type" value="Genomic_DNA"/>
</dbReference>
<dbReference type="SUPFAM" id="SSF46689">
    <property type="entry name" value="Homeodomain-like"/>
    <property type="match status" value="1"/>
</dbReference>
<comment type="subcellular location">
    <subcellularLocation>
        <location evidence="2">Golgi apparatus membrane</location>
        <topology evidence="2">Single-pass type II membrane protein</topology>
    </subcellularLocation>
    <subcellularLocation>
        <location evidence="1">Nucleus</location>
    </subcellularLocation>
</comment>
<reference evidence="12" key="3">
    <citation type="submission" date="2019-06" db="EMBL/GenBank/DDBJ databases">
        <authorList>
            <person name="Poynton C."/>
            <person name="Hasenbein S."/>
            <person name="Benoit J.B."/>
            <person name="Sepulveda M.S."/>
            <person name="Poelchau M.F."/>
            <person name="Murali S.C."/>
            <person name="Chen S."/>
            <person name="Glastad K.M."/>
            <person name="Werren J.H."/>
            <person name="Vineis J.H."/>
            <person name="Bowen J.L."/>
            <person name="Friedrich M."/>
            <person name="Jones J."/>
            <person name="Robertson H.M."/>
            <person name="Feyereisen R."/>
            <person name="Mechler-Hickson A."/>
            <person name="Mathers N."/>
            <person name="Lee C.E."/>
            <person name="Colbourne J.K."/>
            <person name="Biales A."/>
            <person name="Johnston J.S."/>
            <person name="Wellborn G.A."/>
            <person name="Rosendale A.J."/>
            <person name="Cridge A.G."/>
            <person name="Munoz-Torres M.C."/>
            <person name="Bain P.A."/>
            <person name="Manny A.R."/>
            <person name="Major K.M."/>
            <person name="Lambert F.N."/>
            <person name="Vulpe C.D."/>
            <person name="Tuck P."/>
            <person name="Blalock B.J."/>
            <person name="Lin Y.-Y."/>
            <person name="Smith M.E."/>
            <person name="Ochoa-Acuna H."/>
            <person name="Chen M.-J.M."/>
            <person name="Childers C.P."/>
            <person name="Qu J."/>
            <person name="Dugan S."/>
            <person name="Lee S.L."/>
            <person name="Chao H."/>
            <person name="Dinh H."/>
            <person name="Han Y."/>
            <person name="Doddapaneni H."/>
            <person name="Worley K.C."/>
            <person name="Muzny D.M."/>
            <person name="Gibbs R.A."/>
            <person name="Richards S."/>
        </authorList>
    </citation>
    <scope>NUCLEOTIDE SEQUENCE</scope>
    <source>
        <strain evidence="12">HAZT.00-mixed</strain>
        <tissue evidence="12">Whole organism</tissue>
    </source>
</reference>
<dbReference type="PROSITE" id="PS51057">
    <property type="entry name" value="PAIRED_2"/>
    <property type="match status" value="1"/>
</dbReference>
<dbReference type="GO" id="GO:0000139">
    <property type="term" value="C:Golgi membrane"/>
    <property type="evidence" value="ECO:0007669"/>
    <property type="project" value="UniProtKB-SubCell"/>
</dbReference>
<dbReference type="InterPro" id="IPR027417">
    <property type="entry name" value="P-loop_NTPase"/>
</dbReference>
<dbReference type="InterPro" id="IPR009057">
    <property type="entry name" value="Homeodomain-like_sf"/>
</dbReference>
<proteinExistence type="inferred from homology"/>
<dbReference type="Gene3D" id="3.40.50.300">
    <property type="entry name" value="P-loop containing nucleotide triphosphate hydrolases"/>
    <property type="match status" value="1"/>
</dbReference>
<evidence type="ECO:0000256" key="7">
    <source>
        <dbReference type="ARBA" id="ARBA00022989"/>
    </source>
</evidence>
<evidence type="ECO:0000256" key="8">
    <source>
        <dbReference type="ARBA" id="ARBA00023034"/>
    </source>
</evidence>
<comment type="similarity">
    <text evidence="3">Belongs to the galactose-3-O-sulfotransferase family.</text>
</comment>
<reference evidence="12" key="2">
    <citation type="journal article" date="2018" name="Environ. Sci. Technol.">
        <title>The Toxicogenome of Hyalella azteca: A Model for Sediment Ecotoxicology and Evolutionary Toxicology.</title>
        <authorList>
            <person name="Poynton H.C."/>
            <person name="Hasenbein S."/>
            <person name="Benoit J.B."/>
            <person name="Sepulveda M.S."/>
            <person name="Poelchau M.F."/>
            <person name="Hughes D.S.T."/>
            <person name="Murali S.C."/>
            <person name="Chen S."/>
            <person name="Glastad K.M."/>
            <person name="Goodisman M.A.D."/>
            <person name="Werren J.H."/>
            <person name="Vineis J.H."/>
            <person name="Bowen J.L."/>
            <person name="Friedrich M."/>
            <person name="Jones J."/>
            <person name="Robertson H.M."/>
            <person name="Feyereisen R."/>
            <person name="Mechler-Hickson A."/>
            <person name="Mathers N."/>
            <person name="Lee C.E."/>
            <person name="Colbourne J.K."/>
            <person name="Biales A."/>
            <person name="Johnston J.S."/>
            <person name="Wellborn G.A."/>
            <person name="Rosendale A.J."/>
            <person name="Cridge A.G."/>
            <person name="Munoz-Torres M.C."/>
            <person name="Bain P.A."/>
            <person name="Manny A.R."/>
            <person name="Major K.M."/>
            <person name="Lambert F.N."/>
            <person name="Vulpe C.D."/>
            <person name="Tuck P."/>
            <person name="Blalock B.J."/>
            <person name="Lin Y.Y."/>
            <person name="Smith M.E."/>
            <person name="Ochoa-Acuna H."/>
            <person name="Chen M.M."/>
            <person name="Childers C.P."/>
            <person name="Qu J."/>
            <person name="Dugan S."/>
            <person name="Lee S.L."/>
            <person name="Chao H."/>
            <person name="Dinh H."/>
            <person name="Han Y."/>
            <person name="Doddapaneni H."/>
            <person name="Worley K.C."/>
            <person name="Muzny D.M."/>
            <person name="Gibbs R.A."/>
            <person name="Richards S."/>
        </authorList>
    </citation>
    <scope>NUCLEOTIDE SEQUENCE</scope>
    <source>
        <strain evidence="12">HAZT.00-mixed</strain>
        <tissue evidence="12">Whole organism</tissue>
    </source>
</reference>
<dbReference type="SMART" id="SM00351">
    <property type="entry name" value="PAX"/>
    <property type="match status" value="1"/>
</dbReference>
<accession>A0A6A0H759</accession>